<feature type="compositionally biased region" description="Acidic residues" evidence="6">
    <location>
        <begin position="125"/>
        <end position="142"/>
    </location>
</feature>
<evidence type="ECO:0000256" key="5">
    <source>
        <dbReference type="ARBA" id="ARBA00023242"/>
    </source>
</evidence>
<proteinExistence type="predicted"/>
<reference evidence="8" key="1">
    <citation type="submission" date="2015-07" db="EMBL/GenBank/DDBJ databases">
        <title>Transcriptome Assembly of Anthurium amnicola.</title>
        <authorList>
            <person name="Suzuki J."/>
        </authorList>
    </citation>
    <scope>NUCLEOTIDE SEQUENCE</scope>
</reference>
<sequence>EVSSAMAAVGYHRSSKRCKEKWENINKYFRKTKDSPKKRSQHSKTCPYFHQLDQLYSKAGAVSTTPSTAASSGRYTSELLDAVIVPNEQTASFRFPDVDAARLELLSKEDEDNHEASGSAAAGQPDEEGGEEGEDDEVEGES</sequence>
<evidence type="ECO:0000259" key="7">
    <source>
        <dbReference type="Pfam" id="PF13837"/>
    </source>
</evidence>
<evidence type="ECO:0000256" key="4">
    <source>
        <dbReference type="ARBA" id="ARBA00023163"/>
    </source>
</evidence>
<dbReference type="AlphaFoldDB" id="A0A1D1XZJ5"/>
<feature type="region of interest" description="Disordered" evidence="6">
    <location>
        <begin position="104"/>
        <end position="142"/>
    </location>
</feature>
<keyword evidence="2" id="KW-0805">Transcription regulation</keyword>
<accession>A0A1D1XZJ5</accession>
<dbReference type="Gene3D" id="1.10.10.60">
    <property type="entry name" value="Homeodomain-like"/>
    <property type="match status" value="1"/>
</dbReference>
<evidence type="ECO:0000256" key="2">
    <source>
        <dbReference type="ARBA" id="ARBA00023015"/>
    </source>
</evidence>
<keyword evidence="5" id="KW-0539">Nucleus</keyword>
<dbReference type="Pfam" id="PF13837">
    <property type="entry name" value="Myb_DNA-bind_4"/>
    <property type="match status" value="1"/>
</dbReference>
<feature type="domain" description="Myb/SANT-like DNA-binding" evidence="7">
    <location>
        <begin position="1"/>
        <end position="55"/>
    </location>
</feature>
<evidence type="ECO:0000256" key="3">
    <source>
        <dbReference type="ARBA" id="ARBA00023125"/>
    </source>
</evidence>
<evidence type="ECO:0000256" key="1">
    <source>
        <dbReference type="ARBA" id="ARBA00004123"/>
    </source>
</evidence>
<dbReference type="PANTHER" id="PTHR21654">
    <property type="entry name" value="FI21293P1"/>
    <property type="match status" value="1"/>
</dbReference>
<organism evidence="8">
    <name type="scientific">Anthurium amnicola</name>
    <dbReference type="NCBI Taxonomy" id="1678845"/>
    <lineage>
        <taxon>Eukaryota</taxon>
        <taxon>Viridiplantae</taxon>
        <taxon>Streptophyta</taxon>
        <taxon>Embryophyta</taxon>
        <taxon>Tracheophyta</taxon>
        <taxon>Spermatophyta</taxon>
        <taxon>Magnoliopsida</taxon>
        <taxon>Liliopsida</taxon>
        <taxon>Araceae</taxon>
        <taxon>Pothoideae</taxon>
        <taxon>Potheae</taxon>
        <taxon>Anthurium</taxon>
    </lineage>
</organism>
<dbReference type="GO" id="GO:0003677">
    <property type="term" value="F:DNA binding"/>
    <property type="evidence" value="ECO:0007669"/>
    <property type="project" value="UniProtKB-KW"/>
</dbReference>
<gene>
    <name evidence="8" type="primary">GT-2_1</name>
    <name evidence="8" type="ORF">g.120239</name>
</gene>
<dbReference type="PANTHER" id="PTHR21654:SF31">
    <property type="entry name" value="OS02G0104500 PROTEIN"/>
    <property type="match status" value="1"/>
</dbReference>
<protein>
    <submittedName>
        <fullName evidence="8">Trihelix transcription factor GT-2</fullName>
    </submittedName>
</protein>
<dbReference type="EMBL" id="GDJX01020133">
    <property type="protein sequence ID" value="JAT47803.1"/>
    <property type="molecule type" value="Transcribed_RNA"/>
</dbReference>
<dbReference type="GO" id="GO:0006355">
    <property type="term" value="P:regulation of DNA-templated transcription"/>
    <property type="evidence" value="ECO:0007669"/>
    <property type="project" value="UniProtKB-ARBA"/>
</dbReference>
<dbReference type="InterPro" id="IPR044822">
    <property type="entry name" value="Myb_DNA-bind_4"/>
</dbReference>
<dbReference type="GO" id="GO:0005634">
    <property type="term" value="C:nucleus"/>
    <property type="evidence" value="ECO:0007669"/>
    <property type="project" value="UniProtKB-SubCell"/>
</dbReference>
<keyword evidence="4" id="KW-0804">Transcription</keyword>
<keyword evidence="3" id="KW-0238">DNA-binding</keyword>
<name>A0A1D1XZJ5_9ARAE</name>
<feature type="non-terminal residue" evidence="8">
    <location>
        <position position="1"/>
    </location>
</feature>
<evidence type="ECO:0000313" key="8">
    <source>
        <dbReference type="EMBL" id="JAT47803.1"/>
    </source>
</evidence>
<evidence type="ECO:0000256" key="6">
    <source>
        <dbReference type="SAM" id="MobiDB-lite"/>
    </source>
</evidence>
<comment type="subcellular location">
    <subcellularLocation>
        <location evidence="1">Nucleus</location>
    </subcellularLocation>
</comment>